<evidence type="ECO:0000313" key="2">
    <source>
        <dbReference type="Proteomes" id="UP000027120"/>
    </source>
</evidence>
<dbReference type="AlphaFoldDB" id="A0A067EZK7"/>
<name>A0A067EZK7_CITSI</name>
<proteinExistence type="predicted"/>
<keyword evidence="2" id="KW-1185">Reference proteome</keyword>
<dbReference type="SMR" id="A0A067EZK7"/>
<dbReference type="EMBL" id="KK784931">
    <property type="protein sequence ID" value="KDO60574.1"/>
    <property type="molecule type" value="Genomic_DNA"/>
</dbReference>
<reference evidence="1 2" key="1">
    <citation type="submission" date="2014-04" db="EMBL/GenBank/DDBJ databases">
        <authorList>
            <consortium name="International Citrus Genome Consortium"/>
            <person name="Gmitter F."/>
            <person name="Chen C."/>
            <person name="Farmerie W."/>
            <person name="Harkins T."/>
            <person name="Desany B."/>
            <person name="Mohiuddin M."/>
            <person name="Kodira C."/>
            <person name="Borodovsky M."/>
            <person name="Lomsadze A."/>
            <person name="Burns P."/>
            <person name="Jenkins J."/>
            <person name="Prochnik S."/>
            <person name="Shu S."/>
            <person name="Chapman J."/>
            <person name="Pitluck S."/>
            <person name="Schmutz J."/>
            <person name="Rokhsar D."/>
        </authorList>
    </citation>
    <scope>NUCLEOTIDE SEQUENCE</scope>
</reference>
<organism evidence="1 2">
    <name type="scientific">Citrus sinensis</name>
    <name type="common">Sweet orange</name>
    <name type="synonym">Citrus aurantium var. sinensis</name>
    <dbReference type="NCBI Taxonomy" id="2711"/>
    <lineage>
        <taxon>Eukaryota</taxon>
        <taxon>Viridiplantae</taxon>
        <taxon>Streptophyta</taxon>
        <taxon>Embryophyta</taxon>
        <taxon>Tracheophyta</taxon>
        <taxon>Spermatophyta</taxon>
        <taxon>Magnoliopsida</taxon>
        <taxon>eudicotyledons</taxon>
        <taxon>Gunneridae</taxon>
        <taxon>Pentapetalae</taxon>
        <taxon>rosids</taxon>
        <taxon>malvids</taxon>
        <taxon>Sapindales</taxon>
        <taxon>Rutaceae</taxon>
        <taxon>Aurantioideae</taxon>
        <taxon>Citrus</taxon>
    </lineage>
</organism>
<accession>A0A067EZK7</accession>
<evidence type="ECO:0000313" key="1">
    <source>
        <dbReference type="EMBL" id="KDO60574.1"/>
    </source>
</evidence>
<protein>
    <submittedName>
        <fullName evidence="1">Uncharacterized protein</fullName>
    </submittedName>
</protein>
<dbReference type="Proteomes" id="UP000027120">
    <property type="component" value="Unassembled WGS sequence"/>
</dbReference>
<gene>
    <name evidence="1" type="ORF">CISIN_1g034966mg</name>
</gene>
<sequence>MSSILVSPFDSLSLTTPYSLSGTFKAIYSSFYSTTSRKRANMFLANNNLQLQLRTLKFHLLLLTCFYEVIKYQPFKYC</sequence>